<sequence length="61" mass="7057">LPWSTNPQWTWKMVQKLQEDPLFHHGLFSDSVANAKKSGHVVVKSGSLKILYNQDLVEYIF</sequence>
<protein>
    <submittedName>
        <fullName evidence="1">Uncharacterized protein</fullName>
    </submittedName>
</protein>
<dbReference type="AlphaFoldDB" id="A0A9P6AEB7"/>
<feature type="non-terminal residue" evidence="1">
    <location>
        <position position="61"/>
    </location>
</feature>
<proteinExistence type="predicted"/>
<evidence type="ECO:0000313" key="2">
    <source>
        <dbReference type="Proteomes" id="UP000886523"/>
    </source>
</evidence>
<gene>
    <name evidence="1" type="ORF">BS47DRAFT_1258363</name>
</gene>
<accession>A0A9P6AEB7</accession>
<keyword evidence="2" id="KW-1185">Reference proteome</keyword>
<dbReference type="OrthoDB" id="3269075at2759"/>
<evidence type="ECO:0000313" key="1">
    <source>
        <dbReference type="EMBL" id="KAF9503371.1"/>
    </source>
</evidence>
<dbReference type="EMBL" id="MU129372">
    <property type="protein sequence ID" value="KAF9503371.1"/>
    <property type="molecule type" value="Genomic_DNA"/>
</dbReference>
<organism evidence="1 2">
    <name type="scientific">Hydnum rufescens UP504</name>
    <dbReference type="NCBI Taxonomy" id="1448309"/>
    <lineage>
        <taxon>Eukaryota</taxon>
        <taxon>Fungi</taxon>
        <taxon>Dikarya</taxon>
        <taxon>Basidiomycota</taxon>
        <taxon>Agaricomycotina</taxon>
        <taxon>Agaricomycetes</taxon>
        <taxon>Cantharellales</taxon>
        <taxon>Hydnaceae</taxon>
        <taxon>Hydnum</taxon>
    </lineage>
</organism>
<comment type="caution">
    <text evidence="1">The sequence shown here is derived from an EMBL/GenBank/DDBJ whole genome shotgun (WGS) entry which is preliminary data.</text>
</comment>
<feature type="non-terminal residue" evidence="1">
    <location>
        <position position="1"/>
    </location>
</feature>
<reference evidence="1" key="1">
    <citation type="journal article" date="2020" name="Nat. Commun.">
        <title>Large-scale genome sequencing of mycorrhizal fungi provides insights into the early evolution of symbiotic traits.</title>
        <authorList>
            <person name="Miyauchi S."/>
            <person name="Kiss E."/>
            <person name="Kuo A."/>
            <person name="Drula E."/>
            <person name="Kohler A."/>
            <person name="Sanchez-Garcia M."/>
            <person name="Morin E."/>
            <person name="Andreopoulos B."/>
            <person name="Barry K.W."/>
            <person name="Bonito G."/>
            <person name="Buee M."/>
            <person name="Carver A."/>
            <person name="Chen C."/>
            <person name="Cichocki N."/>
            <person name="Clum A."/>
            <person name="Culley D."/>
            <person name="Crous P.W."/>
            <person name="Fauchery L."/>
            <person name="Girlanda M."/>
            <person name="Hayes R.D."/>
            <person name="Keri Z."/>
            <person name="LaButti K."/>
            <person name="Lipzen A."/>
            <person name="Lombard V."/>
            <person name="Magnuson J."/>
            <person name="Maillard F."/>
            <person name="Murat C."/>
            <person name="Nolan M."/>
            <person name="Ohm R.A."/>
            <person name="Pangilinan J."/>
            <person name="Pereira M.F."/>
            <person name="Perotto S."/>
            <person name="Peter M."/>
            <person name="Pfister S."/>
            <person name="Riley R."/>
            <person name="Sitrit Y."/>
            <person name="Stielow J.B."/>
            <person name="Szollosi G."/>
            <person name="Zifcakova L."/>
            <person name="Stursova M."/>
            <person name="Spatafora J.W."/>
            <person name="Tedersoo L."/>
            <person name="Vaario L.M."/>
            <person name="Yamada A."/>
            <person name="Yan M."/>
            <person name="Wang P."/>
            <person name="Xu J."/>
            <person name="Bruns T."/>
            <person name="Baldrian P."/>
            <person name="Vilgalys R."/>
            <person name="Dunand C."/>
            <person name="Henrissat B."/>
            <person name="Grigoriev I.V."/>
            <person name="Hibbett D."/>
            <person name="Nagy L.G."/>
            <person name="Martin F.M."/>
        </authorList>
    </citation>
    <scope>NUCLEOTIDE SEQUENCE</scope>
    <source>
        <strain evidence="1">UP504</strain>
    </source>
</reference>
<name>A0A9P6AEB7_9AGAM</name>
<dbReference type="Proteomes" id="UP000886523">
    <property type="component" value="Unassembled WGS sequence"/>
</dbReference>